<evidence type="ECO:0000313" key="2">
    <source>
        <dbReference type="Proteomes" id="UP000002484"/>
    </source>
</evidence>
<dbReference type="Gene3D" id="2.160.10.10">
    <property type="entry name" value="Hexapeptide repeat proteins"/>
    <property type="match status" value="1"/>
</dbReference>
<dbReference type="CDD" id="cd04645">
    <property type="entry name" value="LbH_gamma_CA_like"/>
    <property type="match status" value="1"/>
</dbReference>
<dbReference type="eggNOG" id="COG0663">
    <property type="taxonomic scope" value="Bacteria"/>
</dbReference>
<sequence length="231" mass="23708">MTGVAVLPRGEWGIGTVVRGKMAGDARFWQFTVSNRAAGAPAERHCRGPRSRQVWEAALAIYALGDRVPDIDPSAYVHPDATVIGSVTIGPESSIWPRAVLRGDTGPIIIGARTSIQDGTVVHTTALHPTTVGDDCVVGHLAHLEGCVVDNGALIGSGSIVLHNAKVGTGAIVGAGAVVSNNGVVPPGAMALGVPAKIREGAANAAGIAIAAEHYVENGKLFRAELRRLDA</sequence>
<evidence type="ECO:0008006" key="3">
    <source>
        <dbReference type="Google" id="ProtNLM"/>
    </source>
</evidence>
<dbReference type="Proteomes" id="UP000002484">
    <property type="component" value="Chromosome"/>
</dbReference>
<dbReference type="EMBL" id="CP002299">
    <property type="protein sequence ID" value="ADP80303.1"/>
    <property type="molecule type" value="Genomic_DNA"/>
</dbReference>
<dbReference type="SUPFAM" id="SSF51161">
    <property type="entry name" value="Trimeric LpxA-like enzymes"/>
    <property type="match status" value="1"/>
</dbReference>
<dbReference type="InParanoid" id="E3IZ20"/>
<evidence type="ECO:0000313" key="1">
    <source>
        <dbReference type="EMBL" id="ADP80303.1"/>
    </source>
</evidence>
<dbReference type="InterPro" id="IPR050484">
    <property type="entry name" value="Transf_Hexapept/Carb_Anhydrase"/>
</dbReference>
<dbReference type="Pfam" id="PF00132">
    <property type="entry name" value="Hexapep"/>
    <property type="match status" value="1"/>
</dbReference>
<dbReference type="InterPro" id="IPR047324">
    <property type="entry name" value="LbH_gamma_CA-like"/>
</dbReference>
<dbReference type="KEGG" id="fri:FraEuI1c_2264"/>
<organism evidence="1 2">
    <name type="scientific">Pseudofrankia inefficax (strain DSM 45817 / CECT 9037 / DDB 130130 / EuI1c)</name>
    <name type="common">Frankia inefficax</name>
    <dbReference type="NCBI Taxonomy" id="298654"/>
    <lineage>
        <taxon>Bacteria</taxon>
        <taxon>Bacillati</taxon>
        <taxon>Actinomycetota</taxon>
        <taxon>Actinomycetes</taxon>
        <taxon>Frankiales</taxon>
        <taxon>Frankiaceae</taxon>
        <taxon>Pseudofrankia</taxon>
    </lineage>
</organism>
<keyword evidence="2" id="KW-1185">Reference proteome</keyword>
<accession>E3IZ20</accession>
<proteinExistence type="predicted"/>
<dbReference type="PANTHER" id="PTHR13061">
    <property type="entry name" value="DYNACTIN SUBUNIT P25"/>
    <property type="match status" value="1"/>
</dbReference>
<protein>
    <recommendedName>
        <fullName evidence="3">Transferase hexapeptide repeat containing protein</fullName>
    </recommendedName>
</protein>
<dbReference type="HOGENOM" id="CLU_064827_4_0_11"/>
<dbReference type="InterPro" id="IPR011004">
    <property type="entry name" value="Trimer_LpxA-like_sf"/>
</dbReference>
<dbReference type="InterPro" id="IPR001451">
    <property type="entry name" value="Hexapep"/>
</dbReference>
<gene>
    <name evidence="1" type="ordered locus">FraEuI1c_2264</name>
</gene>
<dbReference type="STRING" id="298654.FraEuI1c_2264"/>
<name>E3IZ20_PSEI1</name>
<dbReference type="AlphaFoldDB" id="E3IZ20"/>
<reference evidence="1 2" key="1">
    <citation type="submission" date="2010-10" db="EMBL/GenBank/DDBJ databases">
        <title>Complete sequence of Frankia sp. EuI1c.</title>
        <authorList>
            <consortium name="US DOE Joint Genome Institute"/>
            <person name="Lucas S."/>
            <person name="Copeland A."/>
            <person name="Lapidus A."/>
            <person name="Cheng J.-F."/>
            <person name="Bruce D."/>
            <person name="Goodwin L."/>
            <person name="Pitluck S."/>
            <person name="Chertkov O."/>
            <person name="Detter J.C."/>
            <person name="Han C."/>
            <person name="Tapia R."/>
            <person name="Land M."/>
            <person name="Hauser L."/>
            <person name="Jeffries C."/>
            <person name="Kyrpides N."/>
            <person name="Ivanova N."/>
            <person name="Mikhailova N."/>
            <person name="Beauchemin N."/>
            <person name="Sen A."/>
            <person name="Sur S.A."/>
            <person name="Gtari M."/>
            <person name="Wall L."/>
            <person name="Tisa L."/>
            <person name="Woyke T."/>
        </authorList>
    </citation>
    <scope>NUCLEOTIDE SEQUENCE [LARGE SCALE GENOMIC DNA]</scope>
    <source>
        <strain evidence="2">DSM 45817 / CECT 9037 / EuI1c</strain>
    </source>
</reference>
<dbReference type="PANTHER" id="PTHR13061:SF29">
    <property type="entry name" value="GAMMA CARBONIC ANHYDRASE-LIKE 1, MITOCHONDRIAL-RELATED"/>
    <property type="match status" value="1"/>
</dbReference>